<evidence type="ECO:0000313" key="5">
    <source>
        <dbReference type="EMBL" id="OEH84926.1"/>
    </source>
</evidence>
<evidence type="ECO:0000256" key="1">
    <source>
        <dbReference type="ARBA" id="ARBA00006814"/>
    </source>
</evidence>
<dbReference type="EMBL" id="MJAT01000035">
    <property type="protein sequence ID" value="OEH84926.1"/>
    <property type="molecule type" value="Genomic_DNA"/>
</dbReference>
<dbReference type="STRING" id="1390249.BHU72_06965"/>
<gene>
    <name evidence="5" type="ORF">BHU72_06965</name>
</gene>
<accession>A0A1E5L4A8</accession>
<dbReference type="RefSeq" id="WP_069702661.1">
    <property type="nucleotide sequence ID" value="NZ_MJAT01000035.1"/>
</dbReference>
<organism evidence="5 6">
    <name type="scientific">Desulfuribacillus stibiiarsenatis</name>
    <dbReference type="NCBI Taxonomy" id="1390249"/>
    <lineage>
        <taxon>Bacteria</taxon>
        <taxon>Bacillati</taxon>
        <taxon>Bacillota</taxon>
        <taxon>Desulfuribacillia</taxon>
        <taxon>Desulfuribacillales</taxon>
        <taxon>Desulfuribacillaceae</taxon>
        <taxon>Desulfuribacillus</taxon>
    </lineage>
</organism>
<reference evidence="5 6" key="1">
    <citation type="submission" date="2016-09" db="EMBL/GenBank/DDBJ databases">
        <title>Desulfuribacillus arsenicus sp. nov., an obligately anaerobic, dissimilatory arsenic- and antimonate-reducing bacterium isolated from anoxic sediments.</title>
        <authorList>
            <person name="Abin C.A."/>
            <person name="Hollibaugh J.T."/>
        </authorList>
    </citation>
    <scope>NUCLEOTIDE SEQUENCE [LARGE SCALE GENOMIC DNA]</scope>
    <source>
        <strain evidence="5 6">MLFW-2</strain>
    </source>
</reference>
<dbReference type="Gene3D" id="3.40.50.1450">
    <property type="entry name" value="HybD-like"/>
    <property type="match status" value="1"/>
</dbReference>
<evidence type="ECO:0000313" key="6">
    <source>
        <dbReference type="Proteomes" id="UP000095255"/>
    </source>
</evidence>
<evidence type="ECO:0000256" key="4">
    <source>
        <dbReference type="ARBA" id="ARBA00022801"/>
    </source>
</evidence>
<protein>
    <recommendedName>
        <fullName evidence="7">Hydrogenase maturation protease</fullName>
    </recommendedName>
</protein>
<comment type="similarity">
    <text evidence="1">Belongs to the peptidase A31 family.</text>
</comment>
<dbReference type="GO" id="GO:0016485">
    <property type="term" value="P:protein processing"/>
    <property type="evidence" value="ECO:0007669"/>
    <property type="project" value="TreeGrafter"/>
</dbReference>
<dbReference type="NCBIfam" id="TIGR00072">
    <property type="entry name" value="hydrog_prot"/>
    <property type="match status" value="1"/>
</dbReference>
<keyword evidence="6" id="KW-1185">Reference proteome</keyword>
<comment type="caution">
    <text evidence="5">The sequence shown here is derived from an EMBL/GenBank/DDBJ whole genome shotgun (WGS) entry which is preliminary data.</text>
</comment>
<evidence type="ECO:0000256" key="2">
    <source>
        <dbReference type="ARBA" id="ARBA00022670"/>
    </source>
</evidence>
<dbReference type="InterPro" id="IPR000671">
    <property type="entry name" value="Peptidase_A31"/>
</dbReference>
<dbReference type="Pfam" id="PF01750">
    <property type="entry name" value="HycI"/>
    <property type="match status" value="1"/>
</dbReference>
<evidence type="ECO:0000256" key="3">
    <source>
        <dbReference type="ARBA" id="ARBA00022750"/>
    </source>
</evidence>
<sequence length="162" mass="17890">MAIDCLRTTTESPKVAIIGIGNLLLGDDGVGVHAIQQLEQGHYGVFPNHVDFVDGGTFIFDMLDVFTQYKKIIIIDCLKGGHKPGTVYHVTPKQLGETIRETSSLHEVQILDIVQWMEYLGHNLDVEIVGIEPESIGYSMELSATVQDALTLAVDRVKKILE</sequence>
<dbReference type="Proteomes" id="UP000095255">
    <property type="component" value="Unassembled WGS sequence"/>
</dbReference>
<evidence type="ECO:0008006" key="7">
    <source>
        <dbReference type="Google" id="ProtNLM"/>
    </source>
</evidence>
<name>A0A1E5L4A8_9FIRM</name>
<keyword evidence="2" id="KW-0645">Protease</keyword>
<dbReference type="AlphaFoldDB" id="A0A1E5L4A8"/>
<dbReference type="SUPFAM" id="SSF53163">
    <property type="entry name" value="HybD-like"/>
    <property type="match status" value="1"/>
</dbReference>
<keyword evidence="3" id="KW-0064">Aspartyl protease</keyword>
<proteinExistence type="inferred from homology"/>
<dbReference type="PRINTS" id="PR00446">
    <property type="entry name" value="HYDRGNUPTAKE"/>
</dbReference>
<dbReference type="PANTHER" id="PTHR30302:SF1">
    <property type="entry name" value="HYDROGENASE 2 MATURATION PROTEASE"/>
    <property type="match status" value="1"/>
</dbReference>
<dbReference type="InterPro" id="IPR023430">
    <property type="entry name" value="Pept_HybD-like_dom_sf"/>
</dbReference>
<keyword evidence="4" id="KW-0378">Hydrolase</keyword>
<dbReference type="PANTHER" id="PTHR30302">
    <property type="entry name" value="HYDROGENASE 1 MATURATION PROTEASE"/>
    <property type="match status" value="1"/>
</dbReference>
<dbReference type="GO" id="GO:0004190">
    <property type="term" value="F:aspartic-type endopeptidase activity"/>
    <property type="evidence" value="ECO:0007669"/>
    <property type="project" value="UniProtKB-KW"/>
</dbReference>
<dbReference type="GO" id="GO:0008047">
    <property type="term" value="F:enzyme activator activity"/>
    <property type="evidence" value="ECO:0007669"/>
    <property type="project" value="InterPro"/>
</dbReference>